<dbReference type="PROSITE" id="PS50991">
    <property type="entry name" value="PYR_CT"/>
    <property type="match status" value="1"/>
</dbReference>
<keyword evidence="6" id="KW-1185">Reference proteome</keyword>
<evidence type="ECO:0000313" key="6">
    <source>
        <dbReference type="Proteomes" id="UP000325122"/>
    </source>
</evidence>
<reference evidence="5 6" key="1">
    <citation type="submission" date="2019-09" db="EMBL/GenBank/DDBJ databases">
        <authorList>
            <person name="Kevbrin V."/>
            <person name="Grouzdev D.S."/>
        </authorList>
    </citation>
    <scope>NUCLEOTIDE SEQUENCE [LARGE SCALE GENOMIC DNA]</scope>
    <source>
        <strain evidence="5 6">G-192</strain>
    </source>
</reference>
<dbReference type="FunFam" id="3.20.20.70:FF:000071">
    <property type="entry name" value="Hydroxymethylglutaryl-CoA lyase"/>
    <property type="match status" value="1"/>
</dbReference>
<accession>A0A5M6ZKV4</accession>
<dbReference type="Pfam" id="PF00682">
    <property type="entry name" value="HMGL-like"/>
    <property type="match status" value="1"/>
</dbReference>
<dbReference type="EMBL" id="VWOJ01000001">
    <property type="protein sequence ID" value="KAA5805449.1"/>
    <property type="molecule type" value="Genomic_DNA"/>
</dbReference>
<feature type="domain" description="Pyruvate carboxyltransferase" evidence="4">
    <location>
        <begin position="13"/>
        <end position="280"/>
    </location>
</feature>
<proteinExistence type="inferred from homology"/>
<dbReference type="AlphaFoldDB" id="A0A5M6ZKV4"/>
<dbReference type="PANTHER" id="PTHR42738">
    <property type="entry name" value="HYDROXYMETHYLGLUTARYL-COA LYASE"/>
    <property type="match status" value="1"/>
</dbReference>
<sequence>MTQTGQASAPERVEIVEVGPRDGLQNDPTLIDTGVKLEFIHRLIEAGVKRMEAASFVNPKLVPAMADGDAVMAGVPRDRGVTYIGLALNERGLRRAIDAGCDEINFVMVASEGFGRANQNATPEDTADLLDRVAILAHDARVPLSATISVAFGDPFDGEVDVNRVAELARRAAAAGVSEIALGDTIGAASPWDVRRAVEAVRAAAPDPRLRLHFHNTRNTALANIYAALEAGVTIIDASAGGIGGCPFAPRATGNVATEDVVYMLSRGGVETGIDLDRMIETARWLETVALRHPVASMLSKAGGFPPRAS</sequence>
<evidence type="ECO:0000259" key="4">
    <source>
        <dbReference type="PROSITE" id="PS50991"/>
    </source>
</evidence>
<dbReference type="GO" id="GO:0006552">
    <property type="term" value="P:L-leucine catabolic process"/>
    <property type="evidence" value="ECO:0007669"/>
    <property type="project" value="TreeGrafter"/>
</dbReference>
<dbReference type="GO" id="GO:0004419">
    <property type="term" value="F:hydroxymethylglutaryl-CoA lyase activity"/>
    <property type="evidence" value="ECO:0007669"/>
    <property type="project" value="TreeGrafter"/>
</dbReference>
<dbReference type="GO" id="GO:0046951">
    <property type="term" value="P:ketone body biosynthetic process"/>
    <property type="evidence" value="ECO:0007669"/>
    <property type="project" value="TreeGrafter"/>
</dbReference>
<dbReference type="CDD" id="cd07938">
    <property type="entry name" value="DRE_TIM_HMGL"/>
    <property type="match status" value="1"/>
</dbReference>
<evidence type="ECO:0000256" key="3">
    <source>
        <dbReference type="ARBA" id="ARBA00023239"/>
    </source>
</evidence>
<evidence type="ECO:0000313" key="5">
    <source>
        <dbReference type="EMBL" id="KAA5805449.1"/>
    </source>
</evidence>
<organism evidence="5 6">
    <name type="scientific">Alkalicaulis satelles</name>
    <dbReference type="NCBI Taxonomy" id="2609175"/>
    <lineage>
        <taxon>Bacteria</taxon>
        <taxon>Pseudomonadati</taxon>
        <taxon>Pseudomonadota</taxon>
        <taxon>Alphaproteobacteria</taxon>
        <taxon>Maricaulales</taxon>
        <taxon>Maricaulaceae</taxon>
        <taxon>Alkalicaulis</taxon>
    </lineage>
</organism>
<evidence type="ECO:0000256" key="1">
    <source>
        <dbReference type="ARBA" id="ARBA00009405"/>
    </source>
</evidence>
<keyword evidence="3 5" id="KW-0456">Lyase</keyword>
<dbReference type="PANTHER" id="PTHR42738:SF7">
    <property type="entry name" value="HYDROXYMETHYLGLUTARYL-COA LYASE"/>
    <property type="match status" value="1"/>
</dbReference>
<dbReference type="InterPro" id="IPR000891">
    <property type="entry name" value="PYR_CT"/>
</dbReference>
<dbReference type="InterPro" id="IPR013785">
    <property type="entry name" value="Aldolase_TIM"/>
</dbReference>
<comment type="similarity">
    <text evidence="1">Belongs to the HMG-CoA lyase family.</text>
</comment>
<dbReference type="Proteomes" id="UP000325122">
    <property type="component" value="Unassembled WGS sequence"/>
</dbReference>
<dbReference type="Gene3D" id="3.20.20.70">
    <property type="entry name" value="Aldolase class I"/>
    <property type="match status" value="1"/>
</dbReference>
<dbReference type="SUPFAM" id="SSF51569">
    <property type="entry name" value="Aldolase"/>
    <property type="match status" value="1"/>
</dbReference>
<dbReference type="InterPro" id="IPR043594">
    <property type="entry name" value="HMGL"/>
</dbReference>
<keyword evidence="2" id="KW-0479">Metal-binding</keyword>
<dbReference type="RefSeq" id="WP_150022481.1">
    <property type="nucleotide sequence ID" value="NZ_VWOJ01000001.1"/>
</dbReference>
<gene>
    <name evidence="5" type="ORF">F1654_05585</name>
</gene>
<protein>
    <submittedName>
        <fullName evidence="5">Hydroxymethylglutaryl-CoA lyase</fullName>
    </submittedName>
</protein>
<comment type="caution">
    <text evidence="5">The sequence shown here is derived from an EMBL/GenBank/DDBJ whole genome shotgun (WGS) entry which is preliminary data.</text>
</comment>
<dbReference type="GO" id="GO:0046872">
    <property type="term" value="F:metal ion binding"/>
    <property type="evidence" value="ECO:0007669"/>
    <property type="project" value="UniProtKB-KW"/>
</dbReference>
<name>A0A5M6ZKV4_9PROT</name>
<dbReference type="NCBIfam" id="NF004283">
    <property type="entry name" value="PRK05692.1"/>
    <property type="match status" value="1"/>
</dbReference>
<evidence type="ECO:0000256" key="2">
    <source>
        <dbReference type="ARBA" id="ARBA00022723"/>
    </source>
</evidence>